<dbReference type="Gene3D" id="3.90.1150.10">
    <property type="entry name" value="Aspartate Aminotransferase, domain 1"/>
    <property type="match status" value="1"/>
</dbReference>
<dbReference type="CDD" id="cd00609">
    <property type="entry name" value="AAT_like"/>
    <property type="match status" value="1"/>
</dbReference>
<dbReference type="Proteomes" id="UP001201262">
    <property type="component" value="Unassembled WGS sequence"/>
</dbReference>
<dbReference type="RefSeq" id="XP_046076078.1">
    <property type="nucleotide sequence ID" value="XM_046217817.1"/>
</dbReference>
<comment type="similarity">
    <text evidence="1">Belongs to the class-I pyridoxal-phosphate-dependent aminotransferase family.</text>
</comment>
<dbReference type="InterPro" id="IPR004838">
    <property type="entry name" value="NHTrfase_class1_PyrdxlP-BS"/>
</dbReference>
<dbReference type="Gene3D" id="3.40.640.10">
    <property type="entry name" value="Type I PLP-dependent aspartate aminotransferase-like (Major domain)"/>
    <property type="match status" value="1"/>
</dbReference>
<gene>
    <name evidence="4" type="ORF">BGW36DRAFT_393516</name>
</gene>
<dbReference type="AlphaFoldDB" id="A0AAD4KWY9"/>
<keyword evidence="4" id="KW-0808">Transferase</keyword>
<dbReference type="PROSITE" id="PS00105">
    <property type="entry name" value="AA_TRANSFER_CLASS_1"/>
    <property type="match status" value="1"/>
</dbReference>
<reference evidence="4" key="1">
    <citation type="submission" date="2021-12" db="EMBL/GenBank/DDBJ databases">
        <title>Convergent genome expansion in fungi linked to evolution of root-endophyte symbiosis.</title>
        <authorList>
            <consortium name="DOE Joint Genome Institute"/>
            <person name="Ke Y.-H."/>
            <person name="Bonito G."/>
            <person name="Liao H.-L."/>
            <person name="Looney B."/>
            <person name="Rojas-Flechas A."/>
            <person name="Nash J."/>
            <person name="Hameed K."/>
            <person name="Schadt C."/>
            <person name="Martin F."/>
            <person name="Crous P.W."/>
            <person name="Miettinen O."/>
            <person name="Magnuson J.K."/>
            <person name="Labbe J."/>
            <person name="Jacobson D."/>
            <person name="Doktycz M.J."/>
            <person name="Veneault-Fourrey C."/>
            <person name="Kuo A."/>
            <person name="Mondo S."/>
            <person name="Calhoun S."/>
            <person name="Riley R."/>
            <person name="Ohm R."/>
            <person name="LaButti K."/>
            <person name="Andreopoulos B."/>
            <person name="Pangilinan J."/>
            <person name="Nolan M."/>
            <person name="Tritt A."/>
            <person name="Clum A."/>
            <person name="Lipzen A."/>
            <person name="Daum C."/>
            <person name="Barry K."/>
            <person name="Grigoriev I.V."/>
            <person name="Vilgalys R."/>
        </authorList>
    </citation>
    <scope>NUCLEOTIDE SEQUENCE</scope>
    <source>
        <strain evidence="4">PMI_201</strain>
    </source>
</reference>
<evidence type="ECO:0000313" key="5">
    <source>
        <dbReference type="Proteomes" id="UP001201262"/>
    </source>
</evidence>
<dbReference type="PANTHER" id="PTHR43510:SF1">
    <property type="entry name" value="AMINOTRANSFERASE FUNCTION, HYPOTHETICAL (EUROFUNG)"/>
    <property type="match status" value="1"/>
</dbReference>
<keyword evidence="5" id="KW-1185">Reference proteome</keyword>
<dbReference type="GO" id="GO:0016740">
    <property type="term" value="F:transferase activity"/>
    <property type="evidence" value="ECO:0007669"/>
    <property type="project" value="UniProtKB-KW"/>
</dbReference>
<feature type="domain" description="Aminotransferase class I/classII large" evidence="3">
    <location>
        <begin position="82"/>
        <end position="357"/>
    </location>
</feature>
<name>A0AAD4KWY9_9EURO</name>
<evidence type="ECO:0000259" key="3">
    <source>
        <dbReference type="Pfam" id="PF00155"/>
    </source>
</evidence>
<evidence type="ECO:0000256" key="2">
    <source>
        <dbReference type="ARBA" id="ARBA00022898"/>
    </source>
</evidence>
<dbReference type="Pfam" id="PF00155">
    <property type="entry name" value="Aminotran_1_2"/>
    <property type="match status" value="1"/>
</dbReference>
<dbReference type="InterPro" id="IPR004839">
    <property type="entry name" value="Aminotransferase_I/II_large"/>
</dbReference>
<dbReference type="InterPro" id="IPR015421">
    <property type="entry name" value="PyrdxlP-dep_Trfase_major"/>
</dbReference>
<dbReference type="PANTHER" id="PTHR43510">
    <property type="entry name" value="AMINOTRANSFERASE FUNCTION, HYPOTHETICAL (EUROFUNG)"/>
    <property type="match status" value="1"/>
</dbReference>
<dbReference type="InterPro" id="IPR015422">
    <property type="entry name" value="PyrdxlP-dep_Trfase_small"/>
</dbReference>
<dbReference type="SUPFAM" id="SSF53383">
    <property type="entry name" value="PLP-dependent transferases"/>
    <property type="match status" value="1"/>
</dbReference>
<dbReference type="GeneID" id="70248104"/>
<evidence type="ECO:0000256" key="1">
    <source>
        <dbReference type="ARBA" id="ARBA00007441"/>
    </source>
</evidence>
<dbReference type="GO" id="GO:0030170">
    <property type="term" value="F:pyridoxal phosphate binding"/>
    <property type="evidence" value="ECO:0007669"/>
    <property type="project" value="InterPro"/>
</dbReference>
<sequence>MHNIETFELIKWVNDHFPNTLYSFFGSAPVALTLESLVSLSTDPETTTRNLESLNSLSLELPTSFIIRKSIATAIFSDTDGVTTEHVLTTAGSTGGNAVVMQSLLQPGDHVIVQYPTFGQLLAIPKALPGVNVSLWKMDPTKGWDADINELEALVQKGKTKLLVLNNPHNPTGSSLTGKRRRQIVDIAKKYNIWLHVDEIFRPLFYDSEVDSSSFLEFSDEYPQIVVTGSLSKAWALAGLRVGWVVTKERRALRAFHNMAKYLSGECGALDEAIAVEALSSRCRGNILQRQLHQAQTNISILEKFVQRNVPKVAWTKPTSGATAFVQFRKDVDRPVDDIDFCEKLKAVKGVLLVPGSLCFGDGSKETGGQAGQDIKGFVRWHLTGSTEVMEKGITEIEAFLNDGFDRVKAAPQLPHVSRL</sequence>
<keyword evidence="2" id="KW-0663">Pyridoxal phosphate</keyword>
<comment type="caution">
    <text evidence="4">The sequence shown here is derived from an EMBL/GenBank/DDBJ whole genome shotgun (WGS) entry which is preliminary data.</text>
</comment>
<proteinExistence type="inferred from homology"/>
<protein>
    <submittedName>
        <fullName evidence="4">Pyridoxal phosphate-dependent transferase</fullName>
    </submittedName>
</protein>
<accession>A0AAD4KWY9</accession>
<organism evidence="4 5">
    <name type="scientific">Talaromyces proteolyticus</name>
    <dbReference type="NCBI Taxonomy" id="1131652"/>
    <lineage>
        <taxon>Eukaryota</taxon>
        <taxon>Fungi</taxon>
        <taxon>Dikarya</taxon>
        <taxon>Ascomycota</taxon>
        <taxon>Pezizomycotina</taxon>
        <taxon>Eurotiomycetes</taxon>
        <taxon>Eurotiomycetidae</taxon>
        <taxon>Eurotiales</taxon>
        <taxon>Trichocomaceae</taxon>
        <taxon>Talaromyces</taxon>
        <taxon>Talaromyces sect. Bacilispori</taxon>
    </lineage>
</organism>
<dbReference type="EMBL" id="JAJTJA010000002">
    <property type="protein sequence ID" value="KAH8703060.1"/>
    <property type="molecule type" value="Genomic_DNA"/>
</dbReference>
<dbReference type="InterPro" id="IPR015424">
    <property type="entry name" value="PyrdxlP-dep_Trfase"/>
</dbReference>
<evidence type="ECO:0000313" key="4">
    <source>
        <dbReference type="EMBL" id="KAH8703060.1"/>
    </source>
</evidence>